<evidence type="ECO:0000256" key="7">
    <source>
        <dbReference type="ARBA" id="ARBA00022676"/>
    </source>
</evidence>
<dbReference type="GO" id="GO:0005829">
    <property type="term" value="C:cytosol"/>
    <property type="evidence" value="ECO:0007669"/>
    <property type="project" value="TreeGrafter"/>
</dbReference>
<evidence type="ECO:0000256" key="12">
    <source>
        <dbReference type="ARBA" id="ARBA00022842"/>
    </source>
</evidence>
<dbReference type="SUPFAM" id="SSF53271">
    <property type="entry name" value="PRTase-like"/>
    <property type="match status" value="1"/>
</dbReference>
<dbReference type="GO" id="GO:0032263">
    <property type="term" value="P:GMP salvage"/>
    <property type="evidence" value="ECO:0007669"/>
    <property type="project" value="TreeGrafter"/>
</dbReference>
<accession>A0A3B0UKD2</accession>
<comment type="subcellular location">
    <subcellularLocation>
        <location evidence="2">Cytoplasm</location>
    </subcellularLocation>
</comment>
<protein>
    <recommendedName>
        <fullName evidence="5">hypoxanthine phosphoribosyltransferase</fullName>
        <ecNumber evidence="5">2.4.2.8</ecNumber>
    </recommendedName>
</protein>
<comment type="cofactor">
    <cofactor evidence="1">
        <name>Mg(2+)</name>
        <dbReference type="ChEBI" id="CHEBI:18420"/>
    </cofactor>
</comment>
<reference evidence="14" key="1">
    <citation type="submission" date="2018-06" db="EMBL/GenBank/DDBJ databases">
        <authorList>
            <person name="Zhirakovskaya E."/>
        </authorList>
    </citation>
    <scope>NUCLEOTIDE SEQUENCE</scope>
</reference>
<evidence type="ECO:0000256" key="11">
    <source>
        <dbReference type="ARBA" id="ARBA00022741"/>
    </source>
</evidence>
<evidence type="ECO:0000256" key="9">
    <source>
        <dbReference type="ARBA" id="ARBA00022723"/>
    </source>
</evidence>
<dbReference type="GO" id="GO:0000287">
    <property type="term" value="F:magnesium ion binding"/>
    <property type="evidence" value="ECO:0007669"/>
    <property type="project" value="TreeGrafter"/>
</dbReference>
<keyword evidence="6" id="KW-0963">Cytoplasm</keyword>
<evidence type="ECO:0000256" key="2">
    <source>
        <dbReference type="ARBA" id="ARBA00004496"/>
    </source>
</evidence>
<dbReference type="AlphaFoldDB" id="A0A3B0UKD2"/>
<evidence type="ECO:0000259" key="13">
    <source>
        <dbReference type="Pfam" id="PF00156"/>
    </source>
</evidence>
<evidence type="ECO:0000256" key="8">
    <source>
        <dbReference type="ARBA" id="ARBA00022679"/>
    </source>
</evidence>
<evidence type="ECO:0000256" key="1">
    <source>
        <dbReference type="ARBA" id="ARBA00001946"/>
    </source>
</evidence>
<dbReference type="GO" id="GO:0000166">
    <property type="term" value="F:nucleotide binding"/>
    <property type="evidence" value="ECO:0007669"/>
    <property type="project" value="UniProtKB-KW"/>
</dbReference>
<evidence type="ECO:0000256" key="3">
    <source>
        <dbReference type="ARBA" id="ARBA00004669"/>
    </source>
</evidence>
<evidence type="ECO:0000256" key="4">
    <source>
        <dbReference type="ARBA" id="ARBA00008391"/>
    </source>
</evidence>
<dbReference type="Pfam" id="PF00156">
    <property type="entry name" value="Pribosyltran"/>
    <property type="match status" value="1"/>
</dbReference>
<name>A0A3B0UKD2_9ZZZZ</name>
<gene>
    <name evidence="14" type="ORF">MNBD_BACTEROID06-12</name>
</gene>
<keyword evidence="12" id="KW-0460">Magnesium</keyword>
<evidence type="ECO:0000256" key="5">
    <source>
        <dbReference type="ARBA" id="ARBA00011895"/>
    </source>
</evidence>
<keyword evidence="11" id="KW-0547">Nucleotide-binding</keyword>
<dbReference type="GO" id="GO:0032264">
    <property type="term" value="P:IMP salvage"/>
    <property type="evidence" value="ECO:0007669"/>
    <property type="project" value="TreeGrafter"/>
</dbReference>
<comment type="similarity">
    <text evidence="4">Belongs to the purine/pyrimidine phosphoribosyltransferase family.</text>
</comment>
<dbReference type="PANTHER" id="PTHR43340:SF1">
    <property type="entry name" value="HYPOXANTHINE PHOSPHORIBOSYLTRANSFERASE"/>
    <property type="match status" value="1"/>
</dbReference>
<evidence type="ECO:0000256" key="6">
    <source>
        <dbReference type="ARBA" id="ARBA00022490"/>
    </source>
</evidence>
<dbReference type="CDD" id="cd06223">
    <property type="entry name" value="PRTases_typeI"/>
    <property type="match status" value="1"/>
</dbReference>
<dbReference type="GO" id="GO:0006178">
    <property type="term" value="P:guanine salvage"/>
    <property type="evidence" value="ECO:0007669"/>
    <property type="project" value="TreeGrafter"/>
</dbReference>
<dbReference type="EC" id="2.4.2.8" evidence="5"/>
<dbReference type="InterPro" id="IPR000836">
    <property type="entry name" value="PRTase_dom"/>
</dbReference>
<dbReference type="InterPro" id="IPR050408">
    <property type="entry name" value="HGPRT"/>
</dbReference>
<sequence>MKIKDKNFVPYLNEDEIQKRIKRLASDINKDYKETKPLFIAILNGSFMFASDLFKEVKLDCEISFMKLSSYNEMKSTGNVRELIGLNENVFNRDVIIIEDIVDTGHTMKNVLEQFKDRGVKSVEVVSLLIKPEALVNDVVVKYIGFEIPNKFVVGYGLDYDGFGRNTKTIYQLKS</sequence>
<keyword evidence="9" id="KW-0479">Metal-binding</keyword>
<dbReference type="GO" id="GO:0004422">
    <property type="term" value="F:hypoxanthine phosphoribosyltransferase activity"/>
    <property type="evidence" value="ECO:0007669"/>
    <property type="project" value="InterPro"/>
</dbReference>
<keyword evidence="7 14" id="KW-0328">Glycosyltransferase</keyword>
<evidence type="ECO:0000313" key="14">
    <source>
        <dbReference type="EMBL" id="VAW29570.1"/>
    </source>
</evidence>
<dbReference type="NCBIfam" id="TIGR01203">
    <property type="entry name" value="HGPRTase"/>
    <property type="match status" value="1"/>
</dbReference>
<feature type="domain" description="Phosphoribosyltransferase" evidence="13">
    <location>
        <begin position="15"/>
        <end position="160"/>
    </location>
</feature>
<keyword evidence="10" id="KW-0660">Purine salvage</keyword>
<dbReference type="PANTHER" id="PTHR43340">
    <property type="entry name" value="HYPOXANTHINE-GUANINE PHOSPHORIBOSYLTRANSFERASE"/>
    <property type="match status" value="1"/>
</dbReference>
<keyword evidence="8 14" id="KW-0808">Transferase</keyword>
<dbReference type="GO" id="GO:0006166">
    <property type="term" value="P:purine ribonucleoside salvage"/>
    <property type="evidence" value="ECO:0007669"/>
    <property type="project" value="UniProtKB-KW"/>
</dbReference>
<dbReference type="Gene3D" id="3.40.50.2020">
    <property type="match status" value="1"/>
</dbReference>
<dbReference type="GO" id="GO:0046100">
    <property type="term" value="P:hypoxanthine metabolic process"/>
    <property type="evidence" value="ECO:0007669"/>
    <property type="project" value="TreeGrafter"/>
</dbReference>
<dbReference type="InterPro" id="IPR005904">
    <property type="entry name" value="Hxn_phspho_trans"/>
</dbReference>
<comment type="pathway">
    <text evidence="3">Purine metabolism; IMP biosynthesis via salvage pathway; IMP from hypoxanthine: step 1/1.</text>
</comment>
<proteinExistence type="inferred from homology"/>
<dbReference type="EMBL" id="UOES01000594">
    <property type="protein sequence ID" value="VAW29570.1"/>
    <property type="molecule type" value="Genomic_DNA"/>
</dbReference>
<evidence type="ECO:0000256" key="10">
    <source>
        <dbReference type="ARBA" id="ARBA00022726"/>
    </source>
</evidence>
<dbReference type="InterPro" id="IPR029057">
    <property type="entry name" value="PRTase-like"/>
</dbReference>
<organism evidence="14">
    <name type="scientific">hydrothermal vent metagenome</name>
    <dbReference type="NCBI Taxonomy" id="652676"/>
    <lineage>
        <taxon>unclassified sequences</taxon>
        <taxon>metagenomes</taxon>
        <taxon>ecological metagenomes</taxon>
    </lineage>
</organism>